<proteinExistence type="predicted"/>
<dbReference type="AlphaFoldDB" id="A0A8B6BWP3"/>
<evidence type="ECO:0000256" key="1">
    <source>
        <dbReference type="SAM" id="Coils"/>
    </source>
</evidence>
<dbReference type="Proteomes" id="UP000596742">
    <property type="component" value="Unassembled WGS sequence"/>
</dbReference>
<reference evidence="3" key="1">
    <citation type="submission" date="2018-11" db="EMBL/GenBank/DDBJ databases">
        <authorList>
            <person name="Alioto T."/>
            <person name="Alioto T."/>
        </authorList>
    </citation>
    <scope>NUCLEOTIDE SEQUENCE</scope>
</reference>
<protein>
    <submittedName>
        <fullName evidence="3">Uncharacterized protein</fullName>
    </submittedName>
</protein>
<feature type="coiled-coil region" evidence="1">
    <location>
        <begin position="128"/>
        <end position="155"/>
    </location>
</feature>
<evidence type="ECO:0000313" key="3">
    <source>
        <dbReference type="EMBL" id="VDH96857.1"/>
    </source>
</evidence>
<gene>
    <name evidence="3" type="ORF">MGAL_10B014654</name>
</gene>
<comment type="caution">
    <text evidence="3">The sequence shown here is derived from an EMBL/GenBank/DDBJ whole genome shotgun (WGS) entry which is preliminary data.</text>
</comment>
<name>A0A8B6BWP3_MYTGA</name>
<sequence>MCIYEDRNTNETLCQMIQDNEDIHSGSILTNVNVIDPSSNTHNQLISNSSAINSSAINSSSNDAKGELGQPTVGSSTTSCPDFPLATASDTIGSQNENQVNIPINAEVIKLKTTKRAYKTKDEKEDIIINQKTRILTLENEINQLKNVVNSQNESQHNQNSCCQQNIRDELMILEMNLWINESECSKLKWYKKYVYQYSSNNTARNANKINLPNVGTYSKYALWCTTI</sequence>
<accession>A0A8B6BWP3</accession>
<evidence type="ECO:0000313" key="4">
    <source>
        <dbReference type="Proteomes" id="UP000596742"/>
    </source>
</evidence>
<organism evidence="3 4">
    <name type="scientific">Mytilus galloprovincialis</name>
    <name type="common">Mediterranean mussel</name>
    <dbReference type="NCBI Taxonomy" id="29158"/>
    <lineage>
        <taxon>Eukaryota</taxon>
        <taxon>Metazoa</taxon>
        <taxon>Spiralia</taxon>
        <taxon>Lophotrochozoa</taxon>
        <taxon>Mollusca</taxon>
        <taxon>Bivalvia</taxon>
        <taxon>Autobranchia</taxon>
        <taxon>Pteriomorphia</taxon>
        <taxon>Mytilida</taxon>
        <taxon>Mytiloidea</taxon>
        <taxon>Mytilidae</taxon>
        <taxon>Mytilinae</taxon>
        <taxon>Mytilus</taxon>
    </lineage>
</organism>
<keyword evidence="1" id="KW-0175">Coiled coil</keyword>
<keyword evidence="4" id="KW-1185">Reference proteome</keyword>
<dbReference type="EMBL" id="UYJE01000826">
    <property type="protein sequence ID" value="VDH96857.1"/>
    <property type="molecule type" value="Genomic_DNA"/>
</dbReference>
<evidence type="ECO:0000256" key="2">
    <source>
        <dbReference type="SAM" id="MobiDB-lite"/>
    </source>
</evidence>
<feature type="region of interest" description="Disordered" evidence="2">
    <location>
        <begin position="57"/>
        <end position="79"/>
    </location>
</feature>